<dbReference type="Pfam" id="PF21148">
    <property type="entry name" value="NSUN5_fdxn-like"/>
    <property type="match status" value="1"/>
</dbReference>
<evidence type="ECO:0000256" key="1">
    <source>
        <dbReference type="SAM" id="MobiDB-lite"/>
    </source>
</evidence>
<dbReference type="InterPro" id="IPR029063">
    <property type="entry name" value="SAM-dependent_MTases_sf"/>
</dbReference>
<organism evidence="3 4">
    <name type="scientific">Acropora cervicornis</name>
    <name type="common">Staghorn coral</name>
    <dbReference type="NCBI Taxonomy" id="6130"/>
    <lineage>
        <taxon>Eukaryota</taxon>
        <taxon>Metazoa</taxon>
        <taxon>Cnidaria</taxon>
        <taxon>Anthozoa</taxon>
        <taxon>Hexacorallia</taxon>
        <taxon>Scleractinia</taxon>
        <taxon>Astrocoeniina</taxon>
        <taxon>Acroporidae</taxon>
        <taxon>Acropora</taxon>
    </lineage>
</organism>
<gene>
    <name evidence="3" type="ORF">P5673_007745</name>
</gene>
<dbReference type="Gene3D" id="3.30.70.1170">
    <property type="entry name" value="Sun protein, domain 3"/>
    <property type="match status" value="1"/>
</dbReference>
<feature type="compositionally biased region" description="Basic and acidic residues" evidence="1">
    <location>
        <begin position="535"/>
        <end position="556"/>
    </location>
</feature>
<proteinExistence type="predicted"/>
<dbReference type="InterPro" id="IPR042620">
    <property type="entry name" value="NSUN7"/>
</dbReference>
<dbReference type="Gene3D" id="3.40.50.150">
    <property type="entry name" value="Vaccinia Virus protein VP39"/>
    <property type="match status" value="1"/>
</dbReference>
<dbReference type="AlphaFoldDB" id="A0AAD9QVJ5"/>
<feature type="region of interest" description="Disordered" evidence="1">
    <location>
        <begin position="498"/>
        <end position="567"/>
    </location>
</feature>
<keyword evidence="3" id="KW-0489">Methyltransferase</keyword>
<comment type="caution">
    <text evidence="3">The sequence shown here is derived from an EMBL/GenBank/DDBJ whole genome shotgun (WGS) entry which is preliminary data.</text>
</comment>
<dbReference type="PANTHER" id="PTHR14663:SF2">
    <property type="entry name" value="METHYLTRANSFERASE NSUN7-RELATED"/>
    <property type="match status" value="1"/>
</dbReference>
<keyword evidence="3" id="KW-0808">Transferase</keyword>
<accession>A0AAD9QVJ5</accession>
<evidence type="ECO:0000259" key="2">
    <source>
        <dbReference type="Pfam" id="PF21148"/>
    </source>
</evidence>
<dbReference type="Proteomes" id="UP001249851">
    <property type="component" value="Unassembled WGS sequence"/>
</dbReference>
<sequence length="567" mass="64131">MLRKGISNSAGKAKKSTSTLDASNGVKQRASREVSSARISTSETSVFARRKRDAFNHYIYEKAADIYRHLKGEIPSSQLPTFEDDLERRRAYSLAFGAQRYQSVLDDVLLDSYFFSSYFKFETNHKHRVLVMLLDYQQNGFYFGNERYRNKKVEIANRENSIPHILEIQQAMVSHRIKLRAALARSRIRDCAISVEALLPKEEQDKIQYSAQQPVYARINICRTSYSEVLETLTSEGFLLEDKLSSPEDDDSGIYGRTFMKDQHFENLLVFSPTIKFDLYDHDLVLNGKLAIQFCSQKQKAVQLIPGADVKQFLGEGDDLFACDVPHETREQIEGKLEKMAARNVVLLGESFLDALPTDERLKNVRIIVVNVPCSKSGVVNPVDFVLQEGIATSIKELARGNTDSSKFKGLAFQHLSFLRHAMKFPQAQAIVYVTRSTHSSENMEVVKKAMEMNQDERSVFELSPALPQLAETAMNGGFVALLKRQKPVESAQEVLERAAKKGLMKPKTKGSRATSPREKPKPARAQADMARLNLSDKEAERKSSEKNKPSAEDVPKNNPQPKPFMF</sequence>
<keyword evidence="4" id="KW-1185">Reference proteome</keyword>
<feature type="compositionally biased region" description="Polar residues" evidence="1">
    <location>
        <begin position="1"/>
        <end position="26"/>
    </location>
</feature>
<feature type="domain" description="NOL1/NOP2/NSUN 5/7 ferredoxin-like" evidence="2">
    <location>
        <begin position="214"/>
        <end position="293"/>
    </location>
</feature>
<evidence type="ECO:0000313" key="4">
    <source>
        <dbReference type="Proteomes" id="UP001249851"/>
    </source>
</evidence>
<name>A0AAD9QVJ5_ACRCE</name>
<dbReference type="EMBL" id="JARQWQ010000013">
    <property type="protein sequence ID" value="KAK2567861.1"/>
    <property type="molecule type" value="Genomic_DNA"/>
</dbReference>
<dbReference type="GO" id="GO:0008168">
    <property type="term" value="F:methyltransferase activity"/>
    <property type="evidence" value="ECO:0007669"/>
    <property type="project" value="UniProtKB-KW"/>
</dbReference>
<evidence type="ECO:0000313" key="3">
    <source>
        <dbReference type="EMBL" id="KAK2567861.1"/>
    </source>
</evidence>
<feature type="region of interest" description="Disordered" evidence="1">
    <location>
        <begin position="1"/>
        <end position="37"/>
    </location>
</feature>
<dbReference type="PANTHER" id="PTHR14663">
    <property type="entry name" value="METHYLTRANSFERASE NSUN7-RELATED"/>
    <property type="match status" value="1"/>
</dbReference>
<protein>
    <submittedName>
        <fullName evidence="3">Methyltransferase NSUN7</fullName>
    </submittedName>
</protein>
<reference evidence="3" key="1">
    <citation type="journal article" date="2023" name="G3 (Bethesda)">
        <title>Whole genome assembly and annotation of the endangered Caribbean coral Acropora cervicornis.</title>
        <authorList>
            <person name="Selwyn J.D."/>
            <person name="Vollmer S.V."/>
        </authorList>
    </citation>
    <scope>NUCLEOTIDE SEQUENCE</scope>
    <source>
        <strain evidence="3">K2</strain>
    </source>
</reference>
<reference evidence="3" key="2">
    <citation type="journal article" date="2023" name="Science">
        <title>Genomic signatures of disease resistance in endangered staghorn corals.</title>
        <authorList>
            <person name="Vollmer S.V."/>
            <person name="Selwyn J.D."/>
            <person name="Despard B.A."/>
            <person name="Roesel C.L."/>
        </authorList>
    </citation>
    <scope>NUCLEOTIDE SEQUENCE</scope>
    <source>
        <strain evidence="3">K2</strain>
    </source>
</reference>
<dbReference type="SUPFAM" id="SSF53335">
    <property type="entry name" value="S-adenosyl-L-methionine-dependent methyltransferases"/>
    <property type="match status" value="1"/>
</dbReference>
<dbReference type="GO" id="GO:0032259">
    <property type="term" value="P:methylation"/>
    <property type="evidence" value="ECO:0007669"/>
    <property type="project" value="UniProtKB-KW"/>
</dbReference>
<feature type="compositionally biased region" description="Basic residues" evidence="1">
    <location>
        <begin position="501"/>
        <end position="511"/>
    </location>
</feature>
<dbReference type="InterPro" id="IPR049561">
    <property type="entry name" value="NSUN5_7_fdxn-like"/>
</dbReference>